<dbReference type="RefSeq" id="WP_131145280.1">
    <property type="nucleotide sequence ID" value="NZ_BMWV01000007.1"/>
</dbReference>
<comment type="similarity">
    <text evidence="2 6">Belongs to the RRF family.</text>
</comment>
<dbReference type="InterPro" id="IPR002661">
    <property type="entry name" value="Ribosome_recyc_fac"/>
</dbReference>
<dbReference type="Gene3D" id="3.30.1360.40">
    <property type="match status" value="1"/>
</dbReference>
<dbReference type="Gene3D" id="1.10.132.20">
    <property type="entry name" value="Ribosome-recycling factor"/>
    <property type="match status" value="1"/>
</dbReference>
<dbReference type="Proteomes" id="UP000628442">
    <property type="component" value="Unassembled WGS sequence"/>
</dbReference>
<dbReference type="CDD" id="cd00520">
    <property type="entry name" value="RRF"/>
    <property type="match status" value="1"/>
</dbReference>
<dbReference type="AlphaFoldDB" id="A0A411WXB0"/>
<evidence type="ECO:0000256" key="5">
    <source>
        <dbReference type="ARBA" id="ARBA00025050"/>
    </source>
</evidence>
<keyword evidence="3 6" id="KW-0963">Cytoplasm</keyword>
<evidence type="ECO:0000256" key="3">
    <source>
        <dbReference type="ARBA" id="ARBA00022490"/>
    </source>
</evidence>
<evidence type="ECO:0000256" key="1">
    <source>
        <dbReference type="ARBA" id="ARBA00004496"/>
    </source>
</evidence>
<evidence type="ECO:0000313" key="11">
    <source>
        <dbReference type="Proteomes" id="UP000628442"/>
    </source>
</evidence>
<protein>
    <recommendedName>
        <fullName evidence="6">Ribosome-recycling factor</fullName>
        <shortName evidence="6">RRF</shortName>
    </recommendedName>
    <alternativeName>
        <fullName evidence="6">Ribosome-releasing factor</fullName>
    </alternativeName>
</protein>
<evidence type="ECO:0000313" key="9">
    <source>
        <dbReference type="EMBL" id="QBI01157.1"/>
    </source>
</evidence>
<organism evidence="8 11">
    <name type="scientific">Pseudoduganella albidiflava</name>
    <dbReference type="NCBI Taxonomy" id="321983"/>
    <lineage>
        <taxon>Bacteria</taxon>
        <taxon>Pseudomonadati</taxon>
        <taxon>Pseudomonadota</taxon>
        <taxon>Betaproteobacteria</taxon>
        <taxon>Burkholderiales</taxon>
        <taxon>Oxalobacteraceae</taxon>
        <taxon>Telluria group</taxon>
        <taxon>Pseudoduganella</taxon>
    </lineage>
</organism>
<reference evidence="9 10" key="2">
    <citation type="submission" date="2019-02" db="EMBL/GenBank/DDBJ databases">
        <title>Draft Genome Sequences of Six Type Strains of the Genus Massilia.</title>
        <authorList>
            <person name="Miess H."/>
            <person name="Frediansyhah A."/>
            <person name="Gross H."/>
        </authorList>
    </citation>
    <scope>NUCLEOTIDE SEQUENCE [LARGE SCALE GENOMIC DNA]</scope>
    <source>
        <strain evidence="9 10">DSM 17472</strain>
    </source>
</reference>
<keyword evidence="10" id="KW-1185">Reference proteome</keyword>
<evidence type="ECO:0000256" key="4">
    <source>
        <dbReference type="ARBA" id="ARBA00022917"/>
    </source>
</evidence>
<dbReference type="Proteomes" id="UP000292307">
    <property type="component" value="Chromosome"/>
</dbReference>
<dbReference type="InterPro" id="IPR036191">
    <property type="entry name" value="RRF_sf"/>
</dbReference>
<dbReference type="SUPFAM" id="SSF55194">
    <property type="entry name" value="Ribosome recycling factor, RRF"/>
    <property type="match status" value="1"/>
</dbReference>
<accession>A0A411WXB0</accession>
<evidence type="ECO:0000256" key="2">
    <source>
        <dbReference type="ARBA" id="ARBA00005912"/>
    </source>
</evidence>
<dbReference type="FunFam" id="1.10.132.20:FF:000001">
    <property type="entry name" value="Ribosome-recycling factor"/>
    <property type="match status" value="1"/>
</dbReference>
<evidence type="ECO:0000259" key="7">
    <source>
        <dbReference type="Pfam" id="PF01765"/>
    </source>
</evidence>
<evidence type="ECO:0000313" key="10">
    <source>
        <dbReference type="Proteomes" id="UP000292307"/>
    </source>
</evidence>
<dbReference type="PANTHER" id="PTHR20982:SF3">
    <property type="entry name" value="MITOCHONDRIAL RIBOSOME RECYCLING FACTOR PSEUDO 1"/>
    <property type="match status" value="1"/>
</dbReference>
<reference evidence="8" key="3">
    <citation type="submission" date="2022-12" db="EMBL/GenBank/DDBJ databases">
        <authorList>
            <person name="Sun Q."/>
            <person name="Kim S."/>
        </authorList>
    </citation>
    <scope>NUCLEOTIDE SEQUENCE</scope>
    <source>
        <strain evidence="8">KCTC 12343</strain>
    </source>
</reference>
<gene>
    <name evidence="6 8" type="primary">frr</name>
    <name evidence="9" type="ORF">EYF70_10110</name>
    <name evidence="8" type="ORF">GCM10007387_33470</name>
</gene>
<dbReference type="HAMAP" id="MF_00040">
    <property type="entry name" value="RRF"/>
    <property type="match status" value="1"/>
</dbReference>
<dbReference type="Pfam" id="PF01765">
    <property type="entry name" value="RRF"/>
    <property type="match status" value="1"/>
</dbReference>
<dbReference type="NCBIfam" id="TIGR00496">
    <property type="entry name" value="frr"/>
    <property type="match status" value="1"/>
</dbReference>
<feature type="domain" description="Ribosome recycling factor" evidence="7">
    <location>
        <begin position="21"/>
        <end position="184"/>
    </location>
</feature>
<dbReference type="FunFam" id="3.30.1360.40:FF:000001">
    <property type="entry name" value="Ribosome-recycling factor"/>
    <property type="match status" value="1"/>
</dbReference>
<dbReference type="OrthoDB" id="9804006at2"/>
<dbReference type="EMBL" id="BMWV01000007">
    <property type="protein sequence ID" value="GGY48576.1"/>
    <property type="molecule type" value="Genomic_DNA"/>
</dbReference>
<sequence>MSTADIKKNAQDKMAKSLETLKSDLAKVRTGRAHVGILDHVTVDYYGNPTAINQVANLTLIDARTIGVTPFEKKMGAAIEKAIRDSDLGLNPSAQGDTIRVPTPALTEERRKEMVKLCKGEAEDAKIAVRNIRRDANEQLKKLTKDKAISEDEERRASDDVQKLTDKAIADIDKIVAEKEKEVLTV</sequence>
<dbReference type="InterPro" id="IPR023584">
    <property type="entry name" value="Ribosome_recyc_fac_dom"/>
</dbReference>
<comment type="function">
    <text evidence="5 6">Responsible for the release of ribosomes from messenger RNA at the termination of protein biosynthesis. May increase the efficiency of translation by recycling ribosomes from one round of translation to another.</text>
</comment>
<dbReference type="PANTHER" id="PTHR20982">
    <property type="entry name" value="RIBOSOME RECYCLING FACTOR"/>
    <property type="match status" value="1"/>
</dbReference>
<keyword evidence="4 6" id="KW-0648">Protein biosynthesis</keyword>
<name>A0A411WXB0_9BURK</name>
<dbReference type="EMBL" id="CP036401">
    <property type="protein sequence ID" value="QBI01157.1"/>
    <property type="molecule type" value="Genomic_DNA"/>
</dbReference>
<proteinExistence type="inferred from homology"/>
<comment type="subcellular location">
    <subcellularLocation>
        <location evidence="1 6">Cytoplasm</location>
    </subcellularLocation>
</comment>
<dbReference type="GO" id="GO:0005829">
    <property type="term" value="C:cytosol"/>
    <property type="evidence" value="ECO:0007669"/>
    <property type="project" value="GOC"/>
</dbReference>
<dbReference type="GO" id="GO:0002184">
    <property type="term" value="P:cytoplasmic translational termination"/>
    <property type="evidence" value="ECO:0007669"/>
    <property type="project" value="TreeGrafter"/>
</dbReference>
<evidence type="ECO:0000313" key="8">
    <source>
        <dbReference type="EMBL" id="GGY48576.1"/>
    </source>
</evidence>
<dbReference type="GO" id="GO:0043023">
    <property type="term" value="F:ribosomal large subunit binding"/>
    <property type="evidence" value="ECO:0007669"/>
    <property type="project" value="TreeGrafter"/>
</dbReference>
<evidence type="ECO:0000256" key="6">
    <source>
        <dbReference type="HAMAP-Rule" id="MF_00040"/>
    </source>
</evidence>
<reference evidence="8" key="1">
    <citation type="journal article" date="2014" name="Int. J. Syst. Evol. Microbiol.">
        <title>Complete genome sequence of Corynebacterium casei LMG S-19264T (=DSM 44701T), isolated from a smear-ripened cheese.</title>
        <authorList>
            <consortium name="US DOE Joint Genome Institute (JGI-PGF)"/>
            <person name="Walter F."/>
            <person name="Albersmeier A."/>
            <person name="Kalinowski J."/>
            <person name="Ruckert C."/>
        </authorList>
    </citation>
    <scope>NUCLEOTIDE SEQUENCE</scope>
    <source>
        <strain evidence="8">KCTC 12343</strain>
    </source>
</reference>